<evidence type="ECO:0008006" key="5">
    <source>
        <dbReference type="Google" id="ProtNLM"/>
    </source>
</evidence>
<keyword evidence="2" id="KW-0472">Membrane</keyword>
<protein>
    <recommendedName>
        <fullName evidence="5">DUF4190 domain-containing protein</fullName>
    </recommendedName>
</protein>
<keyword evidence="2" id="KW-0812">Transmembrane</keyword>
<feature type="transmembrane region" description="Helical" evidence="2">
    <location>
        <begin position="6"/>
        <end position="39"/>
    </location>
</feature>
<dbReference type="Proteomes" id="UP001157125">
    <property type="component" value="Unassembled WGS sequence"/>
</dbReference>
<keyword evidence="2" id="KW-1133">Transmembrane helix</keyword>
<gene>
    <name evidence="3" type="ORF">GCM10025876_21410</name>
</gene>
<name>A0ABQ6IDJ7_9MICO</name>
<feature type="transmembrane region" description="Helical" evidence="2">
    <location>
        <begin position="51"/>
        <end position="76"/>
    </location>
</feature>
<sequence>MGRIALGVAIAGFIFACIPGALIIGWVLLPVAFILGIVGATRTGQRKGGSIAAIIISIVGVIVGVVVFLAVVAGAVDEAFDAATGGETTAIDGDEAAPDAAADEDGATDDAANAADEAADDETADDAAAGPAGTREDPFPFDSVIANNEWSVELSGFDADADEEIAAASQVNDAPGEGYRWVTVDAAATYVGAASGNVLEVSVDYVAADGTVISAHDEFVMGLEPEFDSLAEPLRRRHRGWQGSPSSCPMPWTASSASRSASSPTRCSSRFPRSSGQAPDGHGAGRCAEGASQPHRVPRVGSRLPCERGVCHY</sequence>
<feature type="compositionally biased region" description="Low complexity" evidence="1">
    <location>
        <begin position="254"/>
        <end position="270"/>
    </location>
</feature>
<dbReference type="PROSITE" id="PS51257">
    <property type="entry name" value="PROKAR_LIPOPROTEIN"/>
    <property type="match status" value="1"/>
</dbReference>
<feature type="region of interest" description="Disordered" evidence="1">
    <location>
        <begin position="238"/>
        <end position="300"/>
    </location>
</feature>
<proteinExistence type="predicted"/>
<organism evidence="3 4">
    <name type="scientific">Demequina litorisediminis</name>
    <dbReference type="NCBI Taxonomy" id="1849022"/>
    <lineage>
        <taxon>Bacteria</taxon>
        <taxon>Bacillati</taxon>
        <taxon>Actinomycetota</taxon>
        <taxon>Actinomycetes</taxon>
        <taxon>Micrococcales</taxon>
        <taxon>Demequinaceae</taxon>
        <taxon>Demequina</taxon>
    </lineage>
</organism>
<accession>A0ABQ6IDJ7</accession>
<feature type="compositionally biased region" description="Acidic residues" evidence="1">
    <location>
        <begin position="92"/>
        <end position="108"/>
    </location>
</feature>
<evidence type="ECO:0000256" key="2">
    <source>
        <dbReference type="SAM" id="Phobius"/>
    </source>
</evidence>
<keyword evidence="4" id="KW-1185">Reference proteome</keyword>
<evidence type="ECO:0000313" key="3">
    <source>
        <dbReference type="EMBL" id="GMA35937.1"/>
    </source>
</evidence>
<evidence type="ECO:0000256" key="1">
    <source>
        <dbReference type="SAM" id="MobiDB-lite"/>
    </source>
</evidence>
<dbReference type="EMBL" id="BSUN01000001">
    <property type="protein sequence ID" value="GMA35937.1"/>
    <property type="molecule type" value="Genomic_DNA"/>
</dbReference>
<feature type="region of interest" description="Disordered" evidence="1">
    <location>
        <begin position="87"/>
        <end position="141"/>
    </location>
</feature>
<comment type="caution">
    <text evidence="3">The sequence shown here is derived from an EMBL/GenBank/DDBJ whole genome shotgun (WGS) entry which is preliminary data.</text>
</comment>
<reference evidence="4" key="1">
    <citation type="journal article" date="2019" name="Int. J. Syst. Evol. Microbiol.">
        <title>The Global Catalogue of Microorganisms (GCM) 10K type strain sequencing project: providing services to taxonomists for standard genome sequencing and annotation.</title>
        <authorList>
            <consortium name="The Broad Institute Genomics Platform"/>
            <consortium name="The Broad Institute Genome Sequencing Center for Infectious Disease"/>
            <person name="Wu L."/>
            <person name="Ma J."/>
        </authorList>
    </citation>
    <scope>NUCLEOTIDE SEQUENCE [LARGE SCALE GENOMIC DNA]</scope>
    <source>
        <strain evidence="4">NBRC 112299</strain>
    </source>
</reference>
<dbReference type="RefSeq" id="WP_284328297.1">
    <property type="nucleotide sequence ID" value="NZ_BSUN01000001.1"/>
</dbReference>
<evidence type="ECO:0000313" key="4">
    <source>
        <dbReference type="Proteomes" id="UP001157125"/>
    </source>
</evidence>